<sequence length="1714" mass="192387">MERSGVAPGADGAFERFLTAAIATIITIMFSWRLLEEEQQREAGGGGPRTNRALLAKAHMLENNSPASVVTSTSEKHDQNTNTSSNVDIEPSIKVEYARRCNTLPNQTIADDISKPNGDVSTQDDEDGDDDSGWASYSWEDDMYSEIHTRRSVKDFISSKSPNGHVVMSDDSGAGPMSPDMMERMYVNREYREIVGNPDYETMNISDSSSDSDEEDLYQPIVDSDEELGPPGLAPIIEEDSDIDDSSESEDEDENTNDKIHNEVDSNLRLSDIDDQIISSHVESEEQTPAKSAFSLFTPEAVEELGKDLERLESKIEDFEDKMMEEDVVSELDDVLDDFDDGEEDDIRQPSPIRTCAIDDDDNLSDESCSTCSSNFSVSTVISVNTEEKSTSKTEDESREIQNKTPVNVDVEDRGVNNDLITFIHSIDNPAIENGDEIADDRAKLDELTCNPIDSLSNNEVLAEKDPQYIVIDTDSIDAGNFNISDKEIQNVEQANSCDLTYDRANQEIQSSAEFREQVIEDDSEIKEQVESFTFEEKSAPLNSMYENCSENANDDEKMFDDDVQPREYNPYEDGYCDLMDYEDDSDDDDSFFMVYGNEGRLRKLDTFDNLDSIGTNRDLLIVEEANEDCDEIHKLSPSLVGEDPIIFSHTEEITTETHYRYYVQDRDTVNSNDTSVEDIKLYIEECASNSREELDKQESISPVSQNEIRKMNPHSVDVNDFNGNTNTCIEVSEQCECDSNDSGADQSIEIMNFRNLSALETCETGHIDDPERRSQEISKEEPYTSVATVEEHSDSEKVNGIRENLHTEDVRDEDLDLEVALVNNAYSSPVTCESDNLINECQFNDKRTSTLDFNLDTDHLAATKVELSHTTNSDISEYKEGVLSVDEHIKQDHTENLHTENNNEVDIQKTDMEADSPSHTLQISENSAPCENENSESSAKKQEVSNDNESQKCTTKELEKDEVFSNTEAEESTIEELEKSVLPCIERLSSVTEDQDSLETNENKDSETKSVNYENYERNLDIWNKYLDPASGKIDRSPAKTPSTFGVKSKIAKVPRRKTLPSQYTSVLQQPIVQEAPRIMVQSSPVKPLPVSRQKIFASRQKFLSAENLATSQTQDRFAQHRASFKNAKIPRNNRYQKRDHATTRVRSRNSSLDRLNHISSYYSSRYSSDDSFEKPELDALHEDCIFSPHRHEKILDTTQSIDNLAPSSDSLRRDLENLHLKSALTRYGSVASLETDIDTGETTETLYVFTDTDIESDLDLQKELSRAVSMSELNSKPRRSTGRGRFADRNVPKSKSLQTLETDIDDAFSAQGEGNLARVPSVHELRVTKSLSKLNVPDWFKNSSISRSGSTFSLYSSQRRDSTSTTSSFGYPPSLTASPCPSVTPGGTPVVIKTRVTPLSAKLLRTPKLPMTPEKSPLPQSSISLPSDKFRKKEKPKELMPIPIVPFSKLRLMFETKMDSKRVASSKTNQENSSSLKSPVHSPTSPIPTPVVAQVSHSEPPQATKVPQSILKKRDSQTSNKKSPTSEFPTVVTKLEKTHIENIETITNGEVNGDDNYTEERLSPTNQPSVSSKPARPDISKKPASEAPTKQSEQKTKAKNTKTSNEKPPVQPKPNALKLLMSKKSSSSSQNRKVPVPHMRTQTHSLVCSLSEIPRDVGAYDKPKGRRQYSSVPEQIRRTFIAAYKWQMSKNGTWKKDLEGLFDTRESTWLAP</sequence>
<feature type="region of interest" description="Disordered" evidence="2">
    <location>
        <begin position="65"/>
        <end position="86"/>
    </location>
</feature>
<evidence type="ECO:0000256" key="2">
    <source>
        <dbReference type="SAM" id="MobiDB-lite"/>
    </source>
</evidence>
<proteinExistence type="predicted"/>
<feature type="region of interest" description="Disordered" evidence="2">
    <location>
        <begin position="198"/>
        <end position="272"/>
    </location>
</feature>
<feature type="compositionally biased region" description="Polar residues" evidence="2">
    <location>
        <begin position="1497"/>
        <end position="1509"/>
    </location>
</feature>
<dbReference type="Proteomes" id="UP001186944">
    <property type="component" value="Unassembled WGS sequence"/>
</dbReference>
<reference evidence="3" key="1">
    <citation type="submission" date="2019-08" db="EMBL/GenBank/DDBJ databases">
        <title>The improved chromosome-level genome for the pearl oyster Pinctada fucata martensii using PacBio sequencing and Hi-C.</title>
        <authorList>
            <person name="Zheng Z."/>
        </authorList>
    </citation>
    <scope>NUCLEOTIDE SEQUENCE</scope>
    <source>
        <strain evidence="3">ZZ-2019</strain>
        <tissue evidence="3">Adductor muscle</tissue>
    </source>
</reference>
<feature type="coiled-coil region" evidence="1">
    <location>
        <begin position="302"/>
        <end position="329"/>
    </location>
</feature>
<keyword evidence="1" id="KW-0175">Coiled coil</keyword>
<feature type="region of interest" description="Disordered" evidence="2">
    <location>
        <begin position="914"/>
        <end position="979"/>
    </location>
</feature>
<feature type="region of interest" description="Disordered" evidence="2">
    <location>
        <begin position="1353"/>
        <end position="1374"/>
    </location>
</feature>
<feature type="compositionally biased region" description="Polar residues" evidence="2">
    <location>
        <begin position="918"/>
        <end position="930"/>
    </location>
</feature>
<feature type="compositionally biased region" description="Low complexity" evidence="2">
    <location>
        <begin position="1419"/>
        <end position="1429"/>
    </location>
</feature>
<feature type="region of interest" description="Disordered" evidence="2">
    <location>
        <begin position="1463"/>
        <end position="1645"/>
    </location>
</feature>
<name>A0AA88XKZ1_PINIB</name>
<evidence type="ECO:0000256" key="1">
    <source>
        <dbReference type="SAM" id="Coils"/>
    </source>
</evidence>
<keyword evidence="4" id="KW-1185">Reference proteome</keyword>
<feature type="region of interest" description="Disordered" evidence="2">
    <location>
        <begin position="1271"/>
        <end position="1298"/>
    </location>
</feature>
<feature type="compositionally biased region" description="Low complexity" evidence="2">
    <location>
        <begin position="1619"/>
        <end position="1631"/>
    </location>
</feature>
<feature type="compositionally biased region" description="Basic and acidic residues" evidence="2">
    <location>
        <begin position="256"/>
        <end position="266"/>
    </location>
</feature>
<organism evidence="3 4">
    <name type="scientific">Pinctada imbricata</name>
    <name type="common">Atlantic pearl-oyster</name>
    <name type="synonym">Pinctada martensii</name>
    <dbReference type="NCBI Taxonomy" id="66713"/>
    <lineage>
        <taxon>Eukaryota</taxon>
        <taxon>Metazoa</taxon>
        <taxon>Spiralia</taxon>
        <taxon>Lophotrochozoa</taxon>
        <taxon>Mollusca</taxon>
        <taxon>Bivalvia</taxon>
        <taxon>Autobranchia</taxon>
        <taxon>Pteriomorphia</taxon>
        <taxon>Pterioida</taxon>
        <taxon>Pterioidea</taxon>
        <taxon>Pteriidae</taxon>
        <taxon>Pinctada</taxon>
    </lineage>
</organism>
<feature type="region of interest" description="Disordered" evidence="2">
    <location>
        <begin position="1407"/>
        <end position="1438"/>
    </location>
</feature>
<dbReference type="EMBL" id="VSWD01000011">
    <property type="protein sequence ID" value="KAK3087271.1"/>
    <property type="molecule type" value="Genomic_DNA"/>
</dbReference>
<feature type="compositionally biased region" description="Polar residues" evidence="2">
    <location>
        <begin position="1565"/>
        <end position="1574"/>
    </location>
</feature>
<gene>
    <name evidence="3" type="ORF">FSP39_003878</name>
</gene>
<comment type="caution">
    <text evidence="3">The sequence shown here is derived from an EMBL/GenBank/DDBJ whole genome shotgun (WGS) entry which is preliminary data.</text>
</comment>
<evidence type="ECO:0000313" key="3">
    <source>
        <dbReference type="EMBL" id="KAK3087271.1"/>
    </source>
</evidence>
<evidence type="ECO:0000313" key="4">
    <source>
        <dbReference type="Proteomes" id="UP001186944"/>
    </source>
</evidence>
<accession>A0AA88XKZ1</accession>
<feature type="compositionally biased region" description="Polar residues" evidence="2">
    <location>
        <begin position="1465"/>
        <end position="1486"/>
    </location>
</feature>
<feature type="compositionally biased region" description="Basic and acidic residues" evidence="2">
    <location>
        <begin position="1577"/>
        <end position="1586"/>
    </location>
</feature>
<feature type="compositionally biased region" description="Polar residues" evidence="2">
    <location>
        <begin position="1519"/>
        <end position="1530"/>
    </location>
</feature>
<feature type="compositionally biased region" description="Acidic residues" evidence="2">
    <location>
        <begin position="122"/>
        <end position="132"/>
    </location>
</feature>
<protein>
    <submittedName>
        <fullName evidence="3">Uncharacterized protein</fullName>
    </submittedName>
</protein>
<feature type="compositionally biased region" description="Basic and acidic residues" evidence="2">
    <location>
        <begin position="955"/>
        <end position="964"/>
    </location>
</feature>
<feature type="region of interest" description="Disordered" evidence="2">
    <location>
        <begin position="106"/>
        <end position="135"/>
    </location>
</feature>
<feature type="compositionally biased region" description="Acidic residues" evidence="2">
    <location>
        <begin position="237"/>
        <end position="255"/>
    </location>
</feature>
<feature type="compositionally biased region" description="Acidic residues" evidence="2">
    <location>
        <begin position="210"/>
        <end position="228"/>
    </location>
</feature>